<dbReference type="Gene3D" id="3.30.740.10">
    <property type="entry name" value="Protein Inhibitor Of Neuronal Nitric Oxide Synthase"/>
    <property type="match status" value="1"/>
</dbReference>
<dbReference type="GO" id="GO:0030286">
    <property type="term" value="C:dynein complex"/>
    <property type="evidence" value="ECO:0007669"/>
    <property type="project" value="UniProtKB-KW"/>
</dbReference>
<gene>
    <name evidence="12" type="ORF">EGYM00163_LOCUS5406</name>
</gene>
<keyword evidence="5 11" id="KW-0243">Dynein</keyword>
<evidence type="ECO:0000256" key="9">
    <source>
        <dbReference type="ARBA" id="ARBA00023273"/>
    </source>
</evidence>
<dbReference type="EMBL" id="HBJA01016778">
    <property type="protein sequence ID" value="CAE0794288.1"/>
    <property type="molecule type" value="Transcribed_RNA"/>
</dbReference>
<keyword evidence="6" id="KW-0969">Cilium</keyword>
<keyword evidence="7 11" id="KW-0505">Motor protein</keyword>
<evidence type="ECO:0000256" key="8">
    <source>
        <dbReference type="ARBA" id="ARBA00023212"/>
    </source>
</evidence>
<evidence type="ECO:0000256" key="1">
    <source>
        <dbReference type="ARBA" id="ARBA00004430"/>
    </source>
</evidence>
<evidence type="ECO:0000256" key="5">
    <source>
        <dbReference type="ARBA" id="ARBA00023017"/>
    </source>
</evidence>
<evidence type="ECO:0000313" key="12">
    <source>
        <dbReference type="EMBL" id="CAE0794288.1"/>
    </source>
</evidence>
<evidence type="ECO:0000256" key="2">
    <source>
        <dbReference type="ARBA" id="ARBA00011655"/>
    </source>
</evidence>
<evidence type="ECO:0000256" key="10">
    <source>
        <dbReference type="ARBA" id="ARBA00057688"/>
    </source>
</evidence>
<comment type="subcellular location">
    <subcellularLocation>
        <location evidence="1">Cytoplasm</location>
        <location evidence="1">Cytoskeleton</location>
        <location evidence="1">Cilium axoneme</location>
    </subcellularLocation>
</comment>
<evidence type="ECO:0000256" key="6">
    <source>
        <dbReference type="ARBA" id="ARBA00023069"/>
    </source>
</evidence>
<evidence type="ECO:0000256" key="7">
    <source>
        <dbReference type="ARBA" id="ARBA00023175"/>
    </source>
</evidence>
<dbReference type="PANTHER" id="PTHR11886:SF2">
    <property type="entry name" value="DYNEIN AXONEMAL LIGHT CHAIN 4"/>
    <property type="match status" value="1"/>
</dbReference>
<accession>A0A7S4FGT2</accession>
<evidence type="ECO:0000256" key="3">
    <source>
        <dbReference type="ARBA" id="ARBA00022490"/>
    </source>
</evidence>
<sequence length="104" mass="11956">MSCQACKIDRGHLGGFNYGHIKLSDMPDEMRSEVKEAVVTAIEKFPDNYEGASKMVKEMMDKKFGTYWHCIMGEGFGFEITYELKHLMYMYFGGYIAVLVFKAL</sequence>
<protein>
    <recommendedName>
        <fullName evidence="11">Dynein light chain</fullName>
    </recommendedName>
</protein>
<dbReference type="AlphaFoldDB" id="A0A7S4FGT2"/>
<dbReference type="GO" id="GO:0005874">
    <property type="term" value="C:microtubule"/>
    <property type="evidence" value="ECO:0007669"/>
    <property type="project" value="UniProtKB-KW"/>
</dbReference>
<comment type="similarity">
    <text evidence="11">Belongs to the dynein light chain family.</text>
</comment>
<proteinExistence type="inferred from homology"/>
<comment type="subunit">
    <text evidence="2">Consists of at least two heavy chains and a number of intermediate and light chains.</text>
</comment>
<dbReference type="PANTHER" id="PTHR11886">
    <property type="entry name" value="DYNEIN LIGHT CHAIN"/>
    <property type="match status" value="1"/>
</dbReference>
<evidence type="ECO:0000256" key="11">
    <source>
        <dbReference type="RuleBase" id="RU365010"/>
    </source>
</evidence>
<dbReference type="CDD" id="cd21453">
    <property type="entry name" value="DLC-like_DNAL4"/>
    <property type="match status" value="1"/>
</dbReference>
<dbReference type="InterPro" id="IPR037177">
    <property type="entry name" value="DLC_sf"/>
</dbReference>
<keyword evidence="8 11" id="KW-0206">Cytoskeleton</keyword>
<dbReference type="GO" id="GO:0007017">
    <property type="term" value="P:microtubule-based process"/>
    <property type="evidence" value="ECO:0007669"/>
    <property type="project" value="InterPro"/>
</dbReference>
<keyword evidence="4 11" id="KW-0493">Microtubule</keyword>
<keyword evidence="9" id="KW-0966">Cell projection</keyword>
<evidence type="ECO:0000256" key="4">
    <source>
        <dbReference type="ARBA" id="ARBA00022701"/>
    </source>
</evidence>
<dbReference type="SMART" id="SM01375">
    <property type="entry name" value="Dynein_light"/>
    <property type="match status" value="1"/>
</dbReference>
<dbReference type="InterPro" id="IPR001372">
    <property type="entry name" value="Dynein_light_chain_typ-1/2"/>
</dbReference>
<organism evidence="12">
    <name type="scientific">Eutreptiella gymnastica</name>
    <dbReference type="NCBI Taxonomy" id="73025"/>
    <lineage>
        <taxon>Eukaryota</taxon>
        <taxon>Discoba</taxon>
        <taxon>Euglenozoa</taxon>
        <taxon>Euglenida</taxon>
        <taxon>Spirocuta</taxon>
        <taxon>Euglenophyceae</taxon>
        <taxon>Eutreptiales</taxon>
        <taxon>Eutreptiaceae</taxon>
        <taxon>Eutreptiella</taxon>
    </lineage>
</organism>
<dbReference type="Pfam" id="PF01221">
    <property type="entry name" value="Dynein_light"/>
    <property type="match status" value="1"/>
</dbReference>
<name>A0A7S4FGT2_9EUGL</name>
<dbReference type="SUPFAM" id="SSF54648">
    <property type="entry name" value="DLC"/>
    <property type="match status" value="1"/>
</dbReference>
<dbReference type="FunFam" id="3.30.740.10:FF:000002">
    <property type="entry name" value="Dynein light chain"/>
    <property type="match status" value="1"/>
</dbReference>
<dbReference type="GO" id="GO:0005930">
    <property type="term" value="C:axoneme"/>
    <property type="evidence" value="ECO:0007669"/>
    <property type="project" value="UniProtKB-SubCell"/>
</dbReference>
<keyword evidence="3 11" id="KW-0963">Cytoplasm</keyword>
<comment type="function">
    <text evidence="10">Force generating protein of respiratory cilia. Produces force towards the minus ends of microtubules. Dynein has ATPase activity.</text>
</comment>
<reference evidence="12" key="1">
    <citation type="submission" date="2021-01" db="EMBL/GenBank/DDBJ databases">
        <authorList>
            <person name="Corre E."/>
            <person name="Pelletier E."/>
            <person name="Niang G."/>
            <person name="Scheremetjew M."/>
            <person name="Finn R."/>
            <person name="Kale V."/>
            <person name="Holt S."/>
            <person name="Cochrane G."/>
            <person name="Meng A."/>
            <person name="Brown T."/>
            <person name="Cohen L."/>
        </authorList>
    </citation>
    <scope>NUCLEOTIDE SEQUENCE</scope>
    <source>
        <strain evidence="12">CCMP1594</strain>
    </source>
</reference>